<dbReference type="PANTHER" id="PTHR42037">
    <property type="match status" value="1"/>
</dbReference>
<organism evidence="1 2">
    <name type="scientific">Dactylonectria macrodidyma</name>
    <dbReference type="NCBI Taxonomy" id="307937"/>
    <lineage>
        <taxon>Eukaryota</taxon>
        <taxon>Fungi</taxon>
        <taxon>Dikarya</taxon>
        <taxon>Ascomycota</taxon>
        <taxon>Pezizomycotina</taxon>
        <taxon>Sordariomycetes</taxon>
        <taxon>Hypocreomycetidae</taxon>
        <taxon>Hypocreales</taxon>
        <taxon>Nectriaceae</taxon>
        <taxon>Dactylonectria</taxon>
    </lineage>
</organism>
<name>A0A9P9J8J9_9HYPO</name>
<dbReference type="Pfam" id="PF14441">
    <property type="entry name" value="OTT_1508_deam"/>
    <property type="match status" value="1"/>
</dbReference>
<evidence type="ECO:0000313" key="1">
    <source>
        <dbReference type="EMBL" id="KAH7156422.1"/>
    </source>
</evidence>
<reference evidence="1" key="1">
    <citation type="journal article" date="2021" name="Nat. Commun.">
        <title>Genetic determinants of endophytism in the Arabidopsis root mycobiome.</title>
        <authorList>
            <person name="Mesny F."/>
            <person name="Miyauchi S."/>
            <person name="Thiergart T."/>
            <person name="Pickel B."/>
            <person name="Atanasova L."/>
            <person name="Karlsson M."/>
            <person name="Huettel B."/>
            <person name="Barry K.W."/>
            <person name="Haridas S."/>
            <person name="Chen C."/>
            <person name="Bauer D."/>
            <person name="Andreopoulos W."/>
            <person name="Pangilinan J."/>
            <person name="LaButti K."/>
            <person name="Riley R."/>
            <person name="Lipzen A."/>
            <person name="Clum A."/>
            <person name="Drula E."/>
            <person name="Henrissat B."/>
            <person name="Kohler A."/>
            <person name="Grigoriev I.V."/>
            <person name="Martin F.M."/>
            <person name="Hacquard S."/>
        </authorList>
    </citation>
    <scope>NUCLEOTIDE SEQUENCE</scope>
    <source>
        <strain evidence="1">MPI-CAGE-AT-0147</strain>
    </source>
</reference>
<accession>A0A9P9J8J9</accession>
<evidence type="ECO:0000313" key="2">
    <source>
        <dbReference type="Proteomes" id="UP000738349"/>
    </source>
</evidence>
<keyword evidence="2" id="KW-1185">Reference proteome</keyword>
<dbReference type="AlphaFoldDB" id="A0A9P9J8J9"/>
<dbReference type="OrthoDB" id="3251507at2759"/>
<comment type="caution">
    <text evidence="1">The sequence shown here is derived from an EMBL/GenBank/DDBJ whole genome shotgun (WGS) entry which is preliminary data.</text>
</comment>
<proteinExistence type="predicted"/>
<protein>
    <submittedName>
        <fullName evidence="1">Uncharacterized protein</fullName>
    </submittedName>
</protein>
<dbReference type="PANTHER" id="PTHR42037:SF1">
    <property type="match status" value="1"/>
</dbReference>
<sequence length="521" mass="59281">MELPTSPSAQRCKPGLLVFKPKQLRRFYEPIVLFKALSDISRESGRIRSPERFSSPLTDEERFQSFLDKLALVCDRTKGGSTVTAVTILDEDNGFTYVFGCNQLSVSKLEATTNFLQKLLRKVENFHRLKPIRTPGVQEDIRKLVLAFNRRRIELYMAALQEELGTCIESCSQIDYDDISTIERSLKELKSSIGITIDKKADEDEYLDSCLHCLQEINAFKRATTDNFIDERATEGRLPDHKSMSCWSELRHNLSRLLAYDAAVETFIATEAKWPELFQEIGVKPVPSSHPDSNPLGRKSEEAQSIIGRLASDPRIVEKYRNMASKLEGEPYLLNERIKEQCEKNSFKPIVHCEILVLNWVLVEHKEPLFFRKWAYIGTSKPSCKLCHRYIEAHPSSIKVRSTHGNVYPNWRFPDLAKTANNLGQRERQNMFNSMIDVVRKDAFFILEEKAPTGKSHDSNTYTFVSHLESDVEAEAAGSDTSGIDELTERLEAGLGFTNMSKVDNLESFDSDDEEGGTSLV</sequence>
<dbReference type="Proteomes" id="UP000738349">
    <property type="component" value="Unassembled WGS sequence"/>
</dbReference>
<gene>
    <name evidence="1" type="ORF">EDB81DRAFT_880741</name>
</gene>
<dbReference type="EMBL" id="JAGMUV010000005">
    <property type="protein sequence ID" value="KAH7156422.1"/>
    <property type="molecule type" value="Genomic_DNA"/>
</dbReference>
<dbReference type="InterPro" id="IPR027796">
    <property type="entry name" value="OTT_1508_deam-like"/>
</dbReference>